<protein>
    <submittedName>
        <fullName evidence="1">Uncharacterized protein</fullName>
    </submittedName>
</protein>
<evidence type="ECO:0000313" key="2">
    <source>
        <dbReference type="Proteomes" id="UP000523007"/>
    </source>
</evidence>
<comment type="caution">
    <text evidence="1">The sequence shown here is derived from an EMBL/GenBank/DDBJ whole genome shotgun (WGS) entry which is preliminary data.</text>
</comment>
<evidence type="ECO:0000313" key="1">
    <source>
        <dbReference type="EMBL" id="MBB4930591.1"/>
    </source>
</evidence>
<dbReference type="AlphaFoldDB" id="A0A7W7REQ9"/>
<gene>
    <name evidence="1" type="ORF">F4561_001411</name>
</gene>
<sequence>MVQVPLRHKPQRSIGTSTASVVAAAVLTQMTVPLGETMVPTQDGFRTMMAIGAAAAAAADDGGLPAAAQSPRQ</sequence>
<dbReference type="RefSeq" id="WP_184575904.1">
    <property type="nucleotide sequence ID" value="NZ_JACHJT010000001.1"/>
</dbReference>
<organism evidence="1 2">
    <name type="scientific">Lipingzhangella halophila</name>
    <dbReference type="NCBI Taxonomy" id="1783352"/>
    <lineage>
        <taxon>Bacteria</taxon>
        <taxon>Bacillati</taxon>
        <taxon>Actinomycetota</taxon>
        <taxon>Actinomycetes</taxon>
        <taxon>Streptosporangiales</taxon>
        <taxon>Nocardiopsidaceae</taxon>
        <taxon>Lipingzhangella</taxon>
    </lineage>
</organism>
<dbReference type="Proteomes" id="UP000523007">
    <property type="component" value="Unassembled WGS sequence"/>
</dbReference>
<accession>A0A7W7REQ9</accession>
<name>A0A7W7REQ9_9ACTN</name>
<keyword evidence="2" id="KW-1185">Reference proteome</keyword>
<dbReference type="EMBL" id="JACHJT010000001">
    <property type="protein sequence ID" value="MBB4930591.1"/>
    <property type="molecule type" value="Genomic_DNA"/>
</dbReference>
<proteinExistence type="predicted"/>
<reference evidence="1 2" key="1">
    <citation type="submission" date="2020-08" db="EMBL/GenBank/DDBJ databases">
        <title>Sequencing the genomes of 1000 actinobacteria strains.</title>
        <authorList>
            <person name="Klenk H.-P."/>
        </authorList>
    </citation>
    <scope>NUCLEOTIDE SEQUENCE [LARGE SCALE GENOMIC DNA]</scope>
    <source>
        <strain evidence="1 2">DSM 102030</strain>
    </source>
</reference>